<keyword evidence="8" id="KW-1185">Reference proteome</keyword>
<protein>
    <submittedName>
        <fullName evidence="7">TetR/AcrR family transcriptional regulator</fullName>
    </submittedName>
</protein>
<dbReference type="Gene3D" id="1.10.357.10">
    <property type="entry name" value="Tetracycline Repressor, domain 2"/>
    <property type="match status" value="1"/>
</dbReference>
<dbReference type="EMBL" id="JBBEGM010000010">
    <property type="protein sequence ID" value="MEJ2863993.1"/>
    <property type="molecule type" value="Genomic_DNA"/>
</dbReference>
<dbReference type="SUPFAM" id="SSF48498">
    <property type="entry name" value="Tetracyclin repressor-like, C-terminal domain"/>
    <property type="match status" value="1"/>
</dbReference>
<dbReference type="PANTHER" id="PTHR30055:SF175">
    <property type="entry name" value="HTH-TYPE TRANSCRIPTIONAL REPRESSOR KSTR2"/>
    <property type="match status" value="1"/>
</dbReference>
<keyword evidence="4" id="KW-0804">Transcription</keyword>
<evidence type="ECO:0000313" key="7">
    <source>
        <dbReference type="EMBL" id="MEJ2863993.1"/>
    </source>
</evidence>
<evidence type="ECO:0000256" key="1">
    <source>
        <dbReference type="ARBA" id="ARBA00022491"/>
    </source>
</evidence>
<keyword evidence="3 5" id="KW-0238">DNA-binding</keyword>
<comment type="caution">
    <text evidence="7">The sequence shown here is derived from an EMBL/GenBank/DDBJ whole genome shotgun (WGS) entry which is preliminary data.</text>
</comment>
<dbReference type="Gene3D" id="1.10.10.60">
    <property type="entry name" value="Homeodomain-like"/>
    <property type="match status" value="1"/>
</dbReference>
<proteinExistence type="predicted"/>
<sequence length="196" mass="22508">MTQRMDGTARRAQIRRVAAELFDASGYRETSMDDIAGSVGIKKASLYYYFPGKDQLLVELHEEMIDLIIAQQQERIDAGGHTHQQMLLAIMTDLIRLQETHPGHLKIFFEHFRELPPEVRASVRQKRDQYRDMLITVLSEGREDGSFGDIDVELTTMAVLGMANWTYQWFRPGGRRSAAEVAEYFWSQILTGIAPR</sequence>
<evidence type="ECO:0000256" key="4">
    <source>
        <dbReference type="ARBA" id="ARBA00023163"/>
    </source>
</evidence>
<dbReference type="SUPFAM" id="SSF46689">
    <property type="entry name" value="Homeodomain-like"/>
    <property type="match status" value="1"/>
</dbReference>
<dbReference type="InterPro" id="IPR041490">
    <property type="entry name" value="KstR2_TetR_C"/>
</dbReference>
<feature type="domain" description="HTH tetR-type" evidence="6">
    <location>
        <begin position="8"/>
        <end position="68"/>
    </location>
</feature>
<evidence type="ECO:0000256" key="3">
    <source>
        <dbReference type="ARBA" id="ARBA00023125"/>
    </source>
</evidence>
<name>A0ABU8MC65_9PSEU</name>
<dbReference type="InterPro" id="IPR050109">
    <property type="entry name" value="HTH-type_TetR-like_transc_reg"/>
</dbReference>
<keyword evidence="2" id="KW-0805">Transcription regulation</keyword>
<feature type="DNA-binding region" description="H-T-H motif" evidence="5">
    <location>
        <begin position="31"/>
        <end position="50"/>
    </location>
</feature>
<dbReference type="PANTHER" id="PTHR30055">
    <property type="entry name" value="HTH-TYPE TRANSCRIPTIONAL REGULATOR RUTR"/>
    <property type="match status" value="1"/>
</dbReference>
<gene>
    <name evidence="7" type="ORF">WCD58_22750</name>
</gene>
<dbReference type="RefSeq" id="WP_337705361.1">
    <property type="nucleotide sequence ID" value="NZ_JBBEGM010000010.1"/>
</dbReference>
<dbReference type="PRINTS" id="PR00455">
    <property type="entry name" value="HTHTETR"/>
</dbReference>
<dbReference type="InterPro" id="IPR009057">
    <property type="entry name" value="Homeodomain-like_sf"/>
</dbReference>
<dbReference type="Pfam" id="PF17932">
    <property type="entry name" value="TetR_C_24"/>
    <property type="match status" value="1"/>
</dbReference>
<evidence type="ECO:0000313" key="8">
    <source>
        <dbReference type="Proteomes" id="UP001369736"/>
    </source>
</evidence>
<dbReference type="Pfam" id="PF00440">
    <property type="entry name" value="TetR_N"/>
    <property type="match status" value="1"/>
</dbReference>
<evidence type="ECO:0000256" key="2">
    <source>
        <dbReference type="ARBA" id="ARBA00023015"/>
    </source>
</evidence>
<dbReference type="InterPro" id="IPR036271">
    <property type="entry name" value="Tet_transcr_reg_TetR-rel_C_sf"/>
</dbReference>
<evidence type="ECO:0000256" key="5">
    <source>
        <dbReference type="PROSITE-ProRule" id="PRU00335"/>
    </source>
</evidence>
<dbReference type="InterPro" id="IPR001647">
    <property type="entry name" value="HTH_TetR"/>
</dbReference>
<dbReference type="Proteomes" id="UP001369736">
    <property type="component" value="Unassembled WGS sequence"/>
</dbReference>
<organism evidence="7 8">
    <name type="scientific">Actinomycetospora flava</name>
    <dbReference type="NCBI Taxonomy" id="3129232"/>
    <lineage>
        <taxon>Bacteria</taxon>
        <taxon>Bacillati</taxon>
        <taxon>Actinomycetota</taxon>
        <taxon>Actinomycetes</taxon>
        <taxon>Pseudonocardiales</taxon>
        <taxon>Pseudonocardiaceae</taxon>
        <taxon>Actinomycetospora</taxon>
    </lineage>
</organism>
<evidence type="ECO:0000259" key="6">
    <source>
        <dbReference type="PROSITE" id="PS50977"/>
    </source>
</evidence>
<keyword evidence="1" id="KW-0678">Repressor</keyword>
<reference evidence="7 8" key="1">
    <citation type="submission" date="2024-03" db="EMBL/GenBank/DDBJ databases">
        <title>Actinomycetospora sp. OC33-EN07, a novel actinomycete isolated from wild orchid (Aerides multiflora).</title>
        <authorList>
            <person name="Suriyachadkun C."/>
        </authorList>
    </citation>
    <scope>NUCLEOTIDE SEQUENCE [LARGE SCALE GENOMIC DNA]</scope>
    <source>
        <strain evidence="7 8">OC33-EN07</strain>
    </source>
</reference>
<dbReference type="PROSITE" id="PS50977">
    <property type="entry name" value="HTH_TETR_2"/>
    <property type="match status" value="1"/>
</dbReference>
<accession>A0ABU8MC65</accession>